<dbReference type="Gene3D" id="3.40.50.720">
    <property type="entry name" value="NAD(P)-binding Rossmann-like Domain"/>
    <property type="match status" value="1"/>
</dbReference>
<evidence type="ECO:0000259" key="3">
    <source>
        <dbReference type="Pfam" id="PF05368"/>
    </source>
</evidence>
<dbReference type="Gene3D" id="3.90.25.10">
    <property type="entry name" value="UDP-galactose 4-epimerase, domain 1"/>
    <property type="match status" value="1"/>
</dbReference>
<organism evidence="4 5">
    <name type="scientific">Tilletia walkeri</name>
    <dbReference type="NCBI Taxonomy" id="117179"/>
    <lineage>
        <taxon>Eukaryota</taxon>
        <taxon>Fungi</taxon>
        <taxon>Dikarya</taxon>
        <taxon>Basidiomycota</taxon>
        <taxon>Ustilaginomycotina</taxon>
        <taxon>Exobasidiomycetes</taxon>
        <taxon>Tilletiales</taxon>
        <taxon>Tilletiaceae</taxon>
        <taxon>Tilletia</taxon>
    </lineage>
</organism>
<dbReference type="PANTHER" id="PTHR47706">
    <property type="entry name" value="NMRA-LIKE FAMILY PROTEIN"/>
    <property type="match status" value="1"/>
</dbReference>
<dbReference type="InterPro" id="IPR008030">
    <property type="entry name" value="NmrA-like"/>
</dbReference>
<comment type="caution">
    <text evidence="4">The sequence shown here is derived from an EMBL/GenBank/DDBJ whole genome shotgun (WGS) entry which is preliminary data.</text>
</comment>
<keyword evidence="1" id="KW-0521">NADP</keyword>
<evidence type="ECO:0000256" key="2">
    <source>
        <dbReference type="ARBA" id="ARBA00023002"/>
    </source>
</evidence>
<dbReference type="SUPFAM" id="SSF51735">
    <property type="entry name" value="NAD(P)-binding Rossmann-fold domains"/>
    <property type="match status" value="1"/>
</dbReference>
<keyword evidence="5" id="KW-1185">Reference proteome</keyword>
<feature type="domain" description="NmrA-like" evidence="3">
    <location>
        <begin position="50"/>
        <end position="278"/>
    </location>
</feature>
<dbReference type="GO" id="GO:0016491">
    <property type="term" value="F:oxidoreductase activity"/>
    <property type="evidence" value="ECO:0007669"/>
    <property type="project" value="UniProtKB-KW"/>
</dbReference>
<dbReference type="InterPro" id="IPR036291">
    <property type="entry name" value="NAD(P)-bd_dom_sf"/>
</dbReference>
<dbReference type="Proteomes" id="UP000078113">
    <property type="component" value="Unassembled WGS sequence"/>
</dbReference>
<evidence type="ECO:0000256" key="1">
    <source>
        <dbReference type="ARBA" id="ARBA00022857"/>
    </source>
</evidence>
<dbReference type="PANTHER" id="PTHR47706:SF9">
    <property type="entry name" value="NMRA-LIKE DOMAIN-CONTAINING PROTEIN-RELATED"/>
    <property type="match status" value="1"/>
</dbReference>
<evidence type="ECO:0000313" key="5">
    <source>
        <dbReference type="Proteomes" id="UP000078113"/>
    </source>
</evidence>
<sequence>MCVDFLRRSSSPGIALPSSDNDYDYDADDDDSTMDVRHYTSFAFVGVGGFGKLIARNFLNPDSVHKISKVSIITQHPPDNYAEFDQEKAEVIGGVDYSDHDALTVALSGHEVVISTFSTMRQEGVIHQLAFIRAAKRAGIKLFVLSEFGFDISHFEPDKVPSLIRVKYQARALAEDLALPWLGVQAGLFSTILHHPELALDVKTRTARILGKGDHRFPVSAESDAARFVHAVFTSGRLPPAALNNASLRTQSFYLSWTEIVKAIETKQGSSWTIEHRSEEDARAMNADGLDGDEARIGAWILLEIEAGNVEVDDNDNARVGFQPRIAVEDLF</sequence>
<name>A0A8X7T6B0_9BASI</name>
<dbReference type="Pfam" id="PF05368">
    <property type="entry name" value="NmrA"/>
    <property type="match status" value="1"/>
</dbReference>
<evidence type="ECO:0000313" key="4">
    <source>
        <dbReference type="EMBL" id="KAE8270552.1"/>
    </source>
</evidence>
<dbReference type="InterPro" id="IPR051609">
    <property type="entry name" value="NmrA/Isoflavone_reductase-like"/>
</dbReference>
<reference evidence="4" key="2">
    <citation type="journal article" date="2019" name="IMA Fungus">
        <title>Genome sequencing and comparison of five Tilletia species to identify candidate genes for the detection of regulated species infecting wheat.</title>
        <authorList>
            <person name="Nguyen H.D.T."/>
            <person name="Sultana T."/>
            <person name="Kesanakurti P."/>
            <person name="Hambleton S."/>
        </authorList>
    </citation>
    <scope>NUCLEOTIDE SEQUENCE</scope>
    <source>
        <strain evidence="4">DAOMC 236422</strain>
    </source>
</reference>
<proteinExistence type="predicted"/>
<protein>
    <recommendedName>
        <fullName evidence="3">NmrA-like domain-containing protein</fullName>
    </recommendedName>
</protein>
<gene>
    <name evidence="4" type="ORF">A4X09_0g1786</name>
</gene>
<reference evidence="4" key="1">
    <citation type="submission" date="2016-04" db="EMBL/GenBank/DDBJ databases">
        <authorList>
            <person name="Nguyen H.D."/>
            <person name="Samba Siva P."/>
            <person name="Cullis J."/>
            <person name="Levesque C.A."/>
            <person name="Hambleton S."/>
        </authorList>
    </citation>
    <scope>NUCLEOTIDE SEQUENCE</scope>
    <source>
        <strain evidence="4">DAOMC 236422</strain>
    </source>
</reference>
<dbReference type="EMBL" id="LWDG02000046">
    <property type="protein sequence ID" value="KAE8270552.1"/>
    <property type="molecule type" value="Genomic_DNA"/>
</dbReference>
<accession>A0A8X7T6B0</accession>
<dbReference type="AlphaFoldDB" id="A0A8X7T6B0"/>
<keyword evidence="2" id="KW-0560">Oxidoreductase</keyword>